<sequence>MSWRKLVDAISMAFINSSISVLGRTLLTLLYTAPLLAYLIQRKIL</sequence>
<keyword evidence="1" id="KW-1133">Transmembrane helix</keyword>
<feature type="transmembrane region" description="Helical" evidence="1">
    <location>
        <begin position="21"/>
        <end position="40"/>
    </location>
</feature>
<evidence type="ECO:0000313" key="2">
    <source>
        <dbReference type="EMBL" id="UXD22295.1"/>
    </source>
</evidence>
<dbReference type="AlphaFoldDB" id="A0A977KCP1"/>
<name>A0A977KCP1_9CREN</name>
<keyword evidence="3" id="KW-1185">Reference proteome</keyword>
<organism evidence="2 3">
    <name type="scientific">Ignicoccus pacificus DSM 13166</name>
    <dbReference type="NCBI Taxonomy" id="940294"/>
    <lineage>
        <taxon>Archaea</taxon>
        <taxon>Thermoproteota</taxon>
        <taxon>Thermoprotei</taxon>
        <taxon>Desulfurococcales</taxon>
        <taxon>Desulfurococcaceae</taxon>
        <taxon>Ignicoccus</taxon>
    </lineage>
</organism>
<dbReference type="KEGG" id="ipc:IPA_03280"/>
<dbReference type="EMBL" id="CP006868">
    <property type="protein sequence ID" value="UXD22295.1"/>
    <property type="molecule type" value="Genomic_DNA"/>
</dbReference>
<reference evidence="2" key="1">
    <citation type="submission" date="2013-11" db="EMBL/GenBank/DDBJ databases">
        <title>Comparative genomics of Ignicoccus.</title>
        <authorList>
            <person name="Podar M."/>
        </authorList>
    </citation>
    <scope>NUCLEOTIDE SEQUENCE</scope>
    <source>
        <strain evidence="2">DSM 13166</strain>
    </source>
</reference>
<protein>
    <submittedName>
        <fullName evidence="2">Uncharacterized protein</fullName>
    </submittedName>
</protein>
<evidence type="ECO:0000256" key="1">
    <source>
        <dbReference type="SAM" id="Phobius"/>
    </source>
</evidence>
<keyword evidence="1" id="KW-0812">Transmembrane</keyword>
<proteinExistence type="predicted"/>
<dbReference type="Proteomes" id="UP001063698">
    <property type="component" value="Chromosome"/>
</dbReference>
<accession>A0A977KCP1</accession>
<evidence type="ECO:0000313" key="3">
    <source>
        <dbReference type="Proteomes" id="UP001063698"/>
    </source>
</evidence>
<gene>
    <name evidence="2" type="ORF">IPA_03280</name>
</gene>
<keyword evidence="1" id="KW-0472">Membrane</keyword>